<proteinExistence type="predicted"/>
<dbReference type="EMBL" id="FAOZ01000014">
    <property type="protein sequence ID" value="CUU57691.1"/>
    <property type="molecule type" value="Genomic_DNA"/>
</dbReference>
<reference evidence="2" key="1">
    <citation type="submission" date="2015-11" db="EMBL/GenBank/DDBJ databases">
        <authorList>
            <person name="Varghese N."/>
        </authorList>
    </citation>
    <scope>NUCLEOTIDE SEQUENCE [LARGE SCALE GENOMIC DNA]</scope>
    <source>
        <strain evidence="2">DSM 45899</strain>
    </source>
</reference>
<dbReference type="Proteomes" id="UP000198802">
    <property type="component" value="Unassembled WGS sequence"/>
</dbReference>
<gene>
    <name evidence="1" type="ORF">Ga0074812_11438</name>
</gene>
<keyword evidence="2" id="KW-1185">Reference proteome</keyword>
<sequence>MRASVSPRSSVLVALAVAVSVGGTVIARRRGYAVGGRTIVRCRQGHLFTTVWIPGVSLKAIRLGWLRYQHCPVGHHWTFVSPVRASDLTDADRAAAAVLDTSVP</sequence>
<evidence type="ECO:0000313" key="2">
    <source>
        <dbReference type="Proteomes" id="UP000198802"/>
    </source>
</evidence>
<protein>
    <submittedName>
        <fullName evidence="1">Uncharacterized protein</fullName>
    </submittedName>
</protein>
<organism evidence="1 2">
    <name type="scientific">Parafrankia irregularis</name>
    <dbReference type="NCBI Taxonomy" id="795642"/>
    <lineage>
        <taxon>Bacteria</taxon>
        <taxon>Bacillati</taxon>
        <taxon>Actinomycetota</taxon>
        <taxon>Actinomycetes</taxon>
        <taxon>Frankiales</taxon>
        <taxon>Frankiaceae</taxon>
        <taxon>Parafrankia</taxon>
    </lineage>
</organism>
<dbReference type="AlphaFoldDB" id="A0A0S4QPT9"/>
<name>A0A0S4QPT9_9ACTN</name>
<accession>A0A0S4QPT9</accession>
<evidence type="ECO:0000313" key="1">
    <source>
        <dbReference type="EMBL" id="CUU57691.1"/>
    </source>
</evidence>